<evidence type="ECO:0000313" key="3">
    <source>
        <dbReference type="EMBL" id="SDC26072.1"/>
    </source>
</evidence>
<dbReference type="EMBL" id="FMZA01000005">
    <property type="protein sequence ID" value="SDC26072.1"/>
    <property type="molecule type" value="Genomic_DNA"/>
</dbReference>
<feature type="transmembrane region" description="Helical" evidence="1">
    <location>
        <begin position="114"/>
        <end position="132"/>
    </location>
</feature>
<dbReference type="PANTHER" id="PTHR30590">
    <property type="entry name" value="INNER MEMBRANE PROTEIN"/>
    <property type="match status" value="1"/>
</dbReference>
<accession>A0A1G6K4T3</accession>
<keyword evidence="1" id="KW-0812">Transmembrane</keyword>
<feature type="domain" description="DUF418" evidence="2">
    <location>
        <begin position="234"/>
        <end position="398"/>
    </location>
</feature>
<dbReference type="Pfam" id="PF04235">
    <property type="entry name" value="DUF418"/>
    <property type="match status" value="1"/>
</dbReference>
<name>A0A1G6K4T3_9BACL</name>
<feature type="transmembrane region" description="Helical" evidence="1">
    <location>
        <begin position="166"/>
        <end position="189"/>
    </location>
</feature>
<feature type="transmembrane region" description="Helical" evidence="1">
    <location>
        <begin position="138"/>
        <end position="154"/>
    </location>
</feature>
<feature type="transmembrane region" description="Helical" evidence="1">
    <location>
        <begin position="209"/>
        <end position="233"/>
    </location>
</feature>
<feature type="transmembrane region" description="Helical" evidence="1">
    <location>
        <begin position="253"/>
        <end position="273"/>
    </location>
</feature>
<feature type="transmembrane region" description="Helical" evidence="1">
    <location>
        <begin position="31"/>
        <end position="50"/>
    </location>
</feature>
<feature type="transmembrane region" description="Helical" evidence="1">
    <location>
        <begin position="84"/>
        <end position="102"/>
    </location>
</feature>
<evidence type="ECO:0000256" key="1">
    <source>
        <dbReference type="SAM" id="Phobius"/>
    </source>
</evidence>
<gene>
    <name evidence="3" type="ORF">SAMN04488112_10576</name>
</gene>
<evidence type="ECO:0000259" key="2">
    <source>
        <dbReference type="Pfam" id="PF04235"/>
    </source>
</evidence>
<proteinExistence type="predicted"/>
<keyword evidence="4" id="KW-1185">Reference proteome</keyword>
<keyword evidence="1" id="KW-1133">Transmembrane helix</keyword>
<dbReference type="AlphaFoldDB" id="A0A1G6K4T3"/>
<dbReference type="PANTHER" id="PTHR30590:SF2">
    <property type="entry name" value="INNER MEMBRANE PROTEIN"/>
    <property type="match status" value="1"/>
</dbReference>
<dbReference type="STRING" id="1236220.SAMN04488112_10576"/>
<feature type="transmembrane region" description="Helical" evidence="1">
    <location>
        <begin position="332"/>
        <end position="352"/>
    </location>
</feature>
<feature type="transmembrane region" description="Helical" evidence="1">
    <location>
        <begin position="358"/>
        <end position="378"/>
    </location>
</feature>
<organism evidence="3 4">
    <name type="scientific">Melghirimyces thermohalophilus</name>
    <dbReference type="NCBI Taxonomy" id="1236220"/>
    <lineage>
        <taxon>Bacteria</taxon>
        <taxon>Bacillati</taxon>
        <taxon>Bacillota</taxon>
        <taxon>Bacilli</taxon>
        <taxon>Bacillales</taxon>
        <taxon>Thermoactinomycetaceae</taxon>
        <taxon>Melghirimyces</taxon>
    </lineage>
</organism>
<sequence length="398" mass="43849">MVLSNFVNDDRSDRLARGPISQKERALAPDLARGFMLLLVVLAHAPTLLFTSDPWVMNRPEGVHLLDRVINFIGLLFVDNRARYLFAVLFGYGLVMVIENQLRKGTSDRAAKRLLRRRAWILILFGFVLHVFIGGLDILSVYGFSILLIGWLLFRPDRVLTRTLILVGLFYSLLMPFMYIHVANALGGVGFPRLFSATDTYTGIVLERLFSFPSVQFIHITTPMLLPILVGMWAGRKRLLIEPHHHRKQLSRIVIAGISISVIGGLPLALIGAEIWHPTPTVAGLVFSLHLLTGLAGGCGYAAIFGLIGAVAKGTGRATRSLAALGKRSLTFFVFNEAILVLILSPVALGLGKTLHSTGAAMVAVLIWLTSLGLAIALEKMKRRGPLDALFRLLVYWK</sequence>
<evidence type="ECO:0000313" key="4">
    <source>
        <dbReference type="Proteomes" id="UP000199387"/>
    </source>
</evidence>
<dbReference type="InterPro" id="IPR007349">
    <property type="entry name" value="DUF418"/>
</dbReference>
<dbReference type="Proteomes" id="UP000199387">
    <property type="component" value="Unassembled WGS sequence"/>
</dbReference>
<reference evidence="3 4" key="1">
    <citation type="submission" date="2016-10" db="EMBL/GenBank/DDBJ databases">
        <authorList>
            <person name="de Groot N.N."/>
        </authorList>
    </citation>
    <scope>NUCLEOTIDE SEQUENCE [LARGE SCALE GENOMIC DNA]</scope>
    <source>
        <strain evidence="3 4">DSM 45514</strain>
    </source>
</reference>
<feature type="transmembrane region" description="Helical" evidence="1">
    <location>
        <begin position="285"/>
        <end position="311"/>
    </location>
</feature>
<dbReference type="InterPro" id="IPR052529">
    <property type="entry name" value="Bact_Transport_Assoc"/>
</dbReference>
<keyword evidence="1" id="KW-0472">Membrane</keyword>
<protein>
    <submittedName>
        <fullName evidence="3">Uncharacterized membrane protein YeiB</fullName>
    </submittedName>
</protein>